<name>A0ABZ2QF96_9FLAO</name>
<dbReference type="Proteomes" id="UP001447857">
    <property type="component" value="Chromosome"/>
</dbReference>
<proteinExistence type="predicted"/>
<dbReference type="EMBL" id="CP147988">
    <property type="protein sequence ID" value="WXK51922.1"/>
    <property type="molecule type" value="Genomic_DNA"/>
</dbReference>
<gene>
    <name evidence="1" type="ORF">V6624_09795</name>
</gene>
<sequence>MTKIWLGPEASGWHLKIEIELNMKSVREIFRNKEYLLDEPEVMKLIDYCEELQDEIVEFKFQKTDNKELALLDMIKEVIKGCDAIEREQMEHERYGYDAPNYQETIANLKSYIYRRCRDEKIWL</sequence>
<dbReference type="RefSeq" id="WP_239455582.1">
    <property type="nucleotide sequence ID" value="NZ_CP147988.1"/>
</dbReference>
<evidence type="ECO:0000313" key="2">
    <source>
        <dbReference type="Proteomes" id="UP001447857"/>
    </source>
</evidence>
<organism evidence="1 2">
    <name type="scientific">Flavobacterium ginsenosidimutans</name>
    <dbReference type="NCBI Taxonomy" id="687844"/>
    <lineage>
        <taxon>Bacteria</taxon>
        <taxon>Pseudomonadati</taxon>
        <taxon>Bacteroidota</taxon>
        <taxon>Flavobacteriia</taxon>
        <taxon>Flavobacteriales</taxon>
        <taxon>Flavobacteriaceae</taxon>
        <taxon>Flavobacterium</taxon>
    </lineage>
</organism>
<accession>A0ABZ2QF96</accession>
<protein>
    <submittedName>
        <fullName evidence="1">Uncharacterized protein</fullName>
    </submittedName>
</protein>
<reference evidence="1 2" key="1">
    <citation type="submission" date="2024-02" db="EMBL/GenBank/DDBJ databases">
        <title>complete genome of Flavobacterium ginsenosidimutans Str. YTB16.</title>
        <authorList>
            <person name="Wang Q."/>
        </authorList>
    </citation>
    <scope>NUCLEOTIDE SEQUENCE [LARGE SCALE GENOMIC DNA]</scope>
    <source>
        <strain evidence="1 2">YTB16</strain>
    </source>
</reference>
<keyword evidence="2" id="KW-1185">Reference proteome</keyword>
<evidence type="ECO:0000313" key="1">
    <source>
        <dbReference type="EMBL" id="WXK51922.1"/>
    </source>
</evidence>